<dbReference type="FunFam" id="3.40.50.1370:FF:000008">
    <property type="entry name" value="Ornithine carbamoyltransferase"/>
    <property type="match status" value="1"/>
</dbReference>
<feature type="binding site" evidence="6">
    <location>
        <position position="82"/>
    </location>
    <ligand>
        <name>carbamoyl phosphate</name>
        <dbReference type="ChEBI" id="CHEBI:58228"/>
    </ligand>
</feature>
<dbReference type="Pfam" id="PF00185">
    <property type="entry name" value="OTCace"/>
    <property type="match status" value="1"/>
</dbReference>
<feature type="binding site" evidence="6">
    <location>
        <begin position="55"/>
        <end position="58"/>
    </location>
    <ligand>
        <name>carbamoyl phosphate</name>
        <dbReference type="ChEBI" id="CHEBI:58228"/>
    </ligand>
</feature>
<dbReference type="GO" id="GO:0005737">
    <property type="term" value="C:cytoplasm"/>
    <property type="evidence" value="ECO:0007669"/>
    <property type="project" value="UniProtKB-SubCell"/>
</dbReference>
<reference evidence="10 11" key="1">
    <citation type="submission" date="2018-11" db="EMBL/GenBank/DDBJ databases">
        <title>Genomic Encyclopedia of Type Strains, Phase IV (KMG-IV): sequencing the most valuable type-strain genomes for metagenomic binning, comparative biology and taxonomic classification.</title>
        <authorList>
            <person name="Goeker M."/>
        </authorList>
    </citation>
    <scope>NUCLEOTIDE SEQUENCE [LARGE SCALE GENOMIC DNA]</scope>
    <source>
        <strain evidence="10 11">DSM 26537</strain>
    </source>
</reference>
<feature type="binding site" evidence="6">
    <location>
        <position position="165"/>
    </location>
    <ligand>
        <name>L-ornithine</name>
        <dbReference type="ChEBI" id="CHEBI:46911"/>
    </ligand>
</feature>
<dbReference type="InterPro" id="IPR024904">
    <property type="entry name" value="OTCase_ArgI"/>
</dbReference>
<organism evidence="10 11">
    <name type="scientific">Mobilisporobacter senegalensis</name>
    <dbReference type="NCBI Taxonomy" id="1329262"/>
    <lineage>
        <taxon>Bacteria</taxon>
        <taxon>Bacillati</taxon>
        <taxon>Bacillota</taxon>
        <taxon>Clostridia</taxon>
        <taxon>Lachnospirales</taxon>
        <taxon>Lachnospiraceae</taxon>
        <taxon>Mobilisporobacter</taxon>
    </lineage>
</organism>
<dbReference type="InterPro" id="IPR006132">
    <property type="entry name" value="Asp/Orn_carbamoyltranf_P-bd"/>
</dbReference>
<dbReference type="Pfam" id="PF02729">
    <property type="entry name" value="OTCace_N"/>
    <property type="match status" value="1"/>
</dbReference>
<dbReference type="EMBL" id="RJVG01000004">
    <property type="protein sequence ID" value="ROR28581.1"/>
    <property type="molecule type" value="Genomic_DNA"/>
</dbReference>
<dbReference type="Proteomes" id="UP000273083">
    <property type="component" value="Unassembled WGS sequence"/>
</dbReference>
<feature type="binding site" evidence="6">
    <location>
        <position position="106"/>
    </location>
    <ligand>
        <name>carbamoyl phosphate</name>
        <dbReference type="ChEBI" id="CHEBI:58228"/>
    </ligand>
</feature>
<evidence type="ECO:0000259" key="8">
    <source>
        <dbReference type="Pfam" id="PF00185"/>
    </source>
</evidence>
<evidence type="ECO:0000313" key="11">
    <source>
        <dbReference type="Proteomes" id="UP000273083"/>
    </source>
</evidence>
<evidence type="ECO:0000256" key="5">
    <source>
        <dbReference type="ARBA" id="ARBA00048772"/>
    </source>
</evidence>
<dbReference type="PRINTS" id="PR00100">
    <property type="entry name" value="AOTCASE"/>
</dbReference>
<dbReference type="InterPro" id="IPR036901">
    <property type="entry name" value="Asp/Orn_carbamoylTrfase_sf"/>
</dbReference>
<feature type="binding site" evidence="6">
    <location>
        <position position="297"/>
    </location>
    <ligand>
        <name>carbamoyl phosphate</name>
        <dbReference type="ChEBI" id="CHEBI:58228"/>
    </ligand>
</feature>
<dbReference type="InterPro" id="IPR006131">
    <property type="entry name" value="Asp_carbamoyltransf_Asp/Orn-bd"/>
</dbReference>
<accession>A0A3N1XR07</accession>
<evidence type="ECO:0000256" key="3">
    <source>
        <dbReference type="ARBA" id="ARBA00022490"/>
    </source>
</evidence>
<gene>
    <name evidence="10" type="ORF">EDD66_104168</name>
</gene>
<evidence type="ECO:0000313" key="10">
    <source>
        <dbReference type="EMBL" id="ROR28581.1"/>
    </source>
</evidence>
<feature type="binding site" evidence="6">
    <location>
        <begin position="269"/>
        <end position="270"/>
    </location>
    <ligand>
        <name>carbamoyl phosphate</name>
        <dbReference type="ChEBI" id="CHEBI:58228"/>
    </ligand>
</feature>
<dbReference type="HAMAP" id="MF_01109">
    <property type="entry name" value="OTCase"/>
    <property type="match status" value="1"/>
</dbReference>
<evidence type="ECO:0000256" key="1">
    <source>
        <dbReference type="ARBA" id="ARBA00004496"/>
    </source>
</evidence>
<dbReference type="PROSITE" id="PS00097">
    <property type="entry name" value="CARBAMOYLTRANSFERASE"/>
    <property type="match status" value="1"/>
</dbReference>
<dbReference type="PANTHER" id="PTHR45753">
    <property type="entry name" value="ORNITHINE CARBAMOYLTRANSFERASE, MITOCHONDRIAL"/>
    <property type="match status" value="1"/>
</dbReference>
<dbReference type="GO" id="GO:0004585">
    <property type="term" value="F:ornithine carbamoyltransferase activity"/>
    <property type="evidence" value="ECO:0007669"/>
    <property type="project" value="UniProtKB-UniRule"/>
</dbReference>
<feature type="domain" description="Aspartate/ornithine carbamoyltransferase carbamoyl-P binding" evidence="9">
    <location>
        <begin position="6"/>
        <end position="146"/>
    </location>
</feature>
<keyword evidence="11" id="KW-1185">Reference proteome</keyword>
<dbReference type="NCBIfam" id="NF001986">
    <property type="entry name" value="PRK00779.1"/>
    <property type="match status" value="1"/>
</dbReference>
<feature type="domain" description="Aspartate/ornithine carbamoyltransferase Asp/Orn-binding" evidence="8">
    <location>
        <begin position="152"/>
        <end position="307"/>
    </location>
</feature>
<evidence type="ECO:0000256" key="2">
    <source>
        <dbReference type="ARBA" id="ARBA00007805"/>
    </source>
</evidence>
<dbReference type="SUPFAM" id="SSF53671">
    <property type="entry name" value="Aspartate/ornithine carbamoyltransferase"/>
    <property type="match status" value="1"/>
</dbReference>
<evidence type="ECO:0000256" key="7">
    <source>
        <dbReference type="NCBIfam" id="TIGR00658"/>
    </source>
</evidence>
<comment type="caution">
    <text evidence="10">The sequence shown here is derived from an EMBL/GenBank/DDBJ whole genome shotgun (WGS) entry which is preliminary data.</text>
</comment>
<comment type="catalytic activity">
    <reaction evidence="5 6">
        <text>carbamoyl phosphate + L-ornithine = L-citrulline + phosphate + H(+)</text>
        <dbReference type="Rhea" id="RHEA:19513"/>
        <dbReference type="ChEBI" id="CHEBI:15378"/>
        <dbReference type="ChEBI" id="CHEBI:43474"/>
        <dbReference type="ChEBI" id="CHEBI:46911"/>
        <dbReference type="ChEBI" id="CHEBI:57743"/>
        <dbReference type="ChEBI" id="CHEBI:58228"/>
        <dbReference type="EC" id="2.1.3.3"/>
    </reaction>
</comment>
<dbReference type="OrthoDB" id="9802587at2"/>
<keyword evidence="4 6" id="KW-0808">Transferase</keyword>
<proteinExistence type="inferred from homology"/>
<evidence type="ECO:0000259" key="9">
    <source>
        <dbReference type="Pfam" id="PF02729"/>
    </source>
</evidence>
<keyword evidence="3 6" id="KW-0963">Cytoplasm</keyword>
<evidence type="ECO:0000256" key="6">
    <source>
        <dbReference type="HAMAP-Rule" id="MF_01109"/>
    </source>
</evidence>
<dbReference type="PRINTS" id="PR00102">
    <property type="entry name" value="OTCASE"/>
</dbReference>
<dbReference type="GO" id="GO:0016597">
    <property type="term" value="F:amino acid binding"/>
    <property type="evidence" value="ECO:0007669"/>
    <property type="project" value="InterPro"/>
</dbReference>
<dbReference type="NCBIfam" id="TIGR00658">
    <property type="entry name" value="orni_carb_tr"/>
    <property type="match status" value="1"/>
</dbReference>
<comment type="subcellular location">
    <subcellularLocation>
        <location evidence="1 6">Cytoplasm</location>
    </subcellularLocation>
</comment>
<dbReference type="Gene3D" id="3.40.50.1370">
    <property type="entry name" value="Aspartate/ornithine carbamoyltransferase"/>
    <property type="match status" value="2"/>
</dbReference>
<dbReference type="RefSeq" id="WP_123609081.1">
    <property type="nucleotide sequence ID" value="NZ_RJVG01000004.1"/>
</dbReference>
<dbReference type="InterPro" id="IPR002292">
    <property type="entry name" value="Orn/put_carbamltrans"/>
</dbReference>
<feature type="binding site" evidence="6">
    <location>
        <begin position="133"/>
        <end position="136"/>
    </location>
    <ligand>
        <name>carbamoyl phosphate</name>
        <dbReference type="ChEBI" id="CHEBI:58228"/>
    </ligand>
</feature>
<dbReference type="AlphaFoldDB" id="A0A3N1XR07"/>
<sequence>MNLKGRSFLTLKDFTSQEIEYLVDLAAELKENKKKGITGNHLKGKNIALIFEKPSTRTRCAFTVGCIDEGGHPEYLGKDDIQLGHKESVEDTAKVLGRMFDGIEFRGFKQDTVEKLAKYSGVPVWNGLTDTYHPTQILADFLTLKEEFGFLKGLNLVYAGDGRNNMANSLMIGCSKVGINFTILAPKSLWPADELLNVCKEYAKESQSTITISDQLEAVKGADAIYTDVWCSMGEEDLAAERIALLKPYQVNKELFQMTGNVNTIFLHCLPAVKGNEVTEEIFEKFDRIIFDEAENRMHTIKAVMVATLGN</sequence>
<dbReference type="GO" id="GO:0042450">
    <property type="term" value="P:L-arginine biosynthetic process via ornithine"/>
    <property type="evidence" value="ECO:0007669"/>
    <property type="project" value="UniProtKB-UniRule"/>
</dbReference>
<dbReference type="GO" id="GO:0019240">
    <property type="term" value="P:citrulline biosynthetic process"/>
    <property type="evidence" value="ECO:0007669"/>
    <property type="project" value="TreeGrafter"/>
</dbReference>
<protein>
    <recommendedName>
        <fullName evidence="6 7">Ornithine carbamoyltransferase</fullName>
        <shortName evidence="6">OTCase</shortName>
        <ecNumber evidence="6 7">2.1.3.3</ecNumber>
    </recommendedName>
</protein>
<name>A0A3N1XR07_9FIRM</name>
<dbReference type="PANTHER" id="PTHR45753:SF1">
    <property type="entry name" value="ORNITHINE CARBAMOYLTRANSFERASE, CATABOLIC"/>
    <property type="match status" value="1"/>
</dbReference>
<feature type="binding site" evidence="6">
    <location>
        <position position="228"/>
    </location>
    <ligand>
        <name>L-ornithine</name>
        <dbReference type="ChEBI" id="CHEBI:46911"/>
    </ligand>
</feature>
<evidence type="ECO:0000256" key="4">
    <source>
        <dbReference type="ARBA" id="ARBA00022679"/>
    </source>
</evidence>
<feature type="binding site" evidence="6">
    <location>
        <begin position="232"/>
        <end position="233"/>
    </location>
    <ligand>
        <name>L-ornithine</name>
        <dbReference type="ChEBI" id="CHEBI:46911"/>
    </ligand>
</feature>
<dbReference type="InterPro" id="IPR006130">
    <property type="entry name" value="Asp/Orn_carbamoylTrfase"/>
</dbReference>
<comment type="similarity">
    <text evidence="2 6">Belongs to the aspartate/ornithine carbamoyltransferase superfamily. OTCase family.</text>
</comment>
<dbReference type="EC" id="2.1.3.3" evidence="6 7"/>